<evidence type="ECO:0000256" key="1">
    <source>
        <dbReference type="ARBA" id="ARBA00022723"/>
    </source>
</evidence>
<keyword evidence="1" id="KW-0479">Metal-binding</keyword>
<evidence type="ECO:0000259" key="2">
    <source>
        <dbReference type="Pfam" id="PF07883"/>
    </source>
</evidence>
<dbReference type="PANTHER" id="PTHR35848:SF6">
    <property type="entry name" value="CUPIN TYPE-2 DOMAIN-CONTAINING PROTEIN"/>
    <property type="match status" value="1"/>
</dbReference>
<accession>I3ZDH3</accession>
<dbReference type="SUPFAM" id="SSF51182">
    <property type="entry name" value="RmlC-like cupins"/>
    <property type="match status" value="1"/>
</dbReference>
<dbReference type="RefSeq" id="WP_014784860.1">
    <property type="nucleotide sequence ID" value="NC_018014.1"/>
</dbReference>
<dbReference type="InterPro" id="IPR051610">
    <property type="entry name" value="GPI/OXD"/>
</dbReference>
<dbReference type="eggNOG" id="COG0662">
    <property type="taxonomic scope" value="Bacteria"/>
</dbReference>
<dbReference type="InterPro" id="IPR013096">
    <property type="entry name" value="Cupin_2"/>
</dbReference>
<dbReference type="AlphaFoldDB" id="I3ZDH3"/>
<sequence length="136" mass="14048">MAEGVTHIVPTTSGPALQDGVVTVEALQAEGAAPGATAYVHYNGPTNQLTTLCSGMCVLEPGASPHPPHQHPEEETMIVAEGTGEITVDGKTTSVGPGAIMYTAANTWHGIVNTGKTPMTFYFSKWLARGSEAPTA</sequence>
<dbReference type="EMBL" id="CP003379">
    <property type="protein sequence ID" value="AFL87291.1"/>
    <property type="molecule type" value="Genomic_DNA"/>
</dbReference>
<dbReference type="KEGG" id="trs:Terro_0970"/>
<name>I3ZDH3_TERRK</name>
<dbReference type="InterPro" id="IPR014710">
    <property type="entry name" value="RmlC-like_jellyroll"/>
</dbReference>
<proteinExistence type="predicted"/>
<dbReference type="HOGENOM" id="CLU_141551_0_0_0"/>
<dbReference type="Proteomes" id="UP000006056">
    <property type="component" value="Chromosome"/>
</dbReference>
<dbReference type="InterPro" id="IPR011051">
    <property type="entry name" value="RmlC_Cupin_sf"/>
</dbReference>
<keyword evidence="4" id="KW-1185">Reference proteome</keyword>
<protein>
    <submittedName>
        <fullName evidence="3">Cupin domain-containing protein</fullName>
    </submittedName>
</protein>
<dbReference type="Gene3D" id="2.60.120.10">
    <property type="entry name" value="Jelly Rolls"/>
    <property type="match status" value="1"/>
</dbReference>
<dbReference type="Pfam" id="PF07883">
    <property type="entry name" value="Cupin_2"/>
    <property type="match status" value="1"/>
</dbReference>
<feature type="domain" description="Cupin type-2" evidence="2">
    <location>
        <begin position="56"/>
        <end position="122"/>
    </location>
</feature>
<dbReference type="OrthoDB" id="118229at2"/>
<evidence type="ECO:0000313" key="3">
    <source>
        <dbReference type="EMBL" id="AFL87291.1"/>
    </source>
</evidence>
<evidence type="ECO:0000313" key="4">
    <source>
        <dbReference type="Proteomes" id="UP000006056"/>
    </source>
</evidence>
<dbReference type="GO" id="GO:0046872">
    <property type="term" value="F:metal ion binding"/>
    <property type="evidence" value="ECO:0007669"/>
    <property type="project" value="UniProtKB-KW"/>
</dbReference>
<organism evidence="3 4">
    <name type="scientific">Terriglobus roseus (strain DSM 18391 / NRRL B-41598 / KBS 63)</name>
    <dbReference type="NCBI Taxonomy" id="926566"/>
    <lineage>
        <taxon>Bacteria</taxon>
        <taxon>Pseudomonadati</taxon>
        <taxon>Acidobacteriota</taxon>
        <taxon>Terriglobia</taxon>
        <taxon>Terriglobales</taxon>
        <taxon>Acidobacteriaceae</taxon>
        <taxon>Terriglobus</taxon>
    </lineage>
</organism>
<gene>
    <name evidence="3" type="ordered locus">Terro_0970</name>
</gene>
<reference evidence="3 4" key="1">
    <citation type="submission" date="2012-06" db="EMBL/GenBank/DDBJ databases">
        <title>Complete genome of Terriglobus roseus DSM 18391.</title>
        <authorList>
            <consortium name="US DOE Joint Genome Institute (JGI-PGF)"/>
            <person name="Lucas S."/>
            <person name="Copeland A."/>
            <person name="Lapidus A."/>
            <person name="Glavina del Rio T."/>
            <person name="Dalin E."/>
            <person name="Tice H."/>
            <person name="Bruce D."/>
            <person name="Goodwin L."/>
            <person name="Pitluck S."/>
            <person name="Peters L."/>
            <person name="Mikhailova N."/>
            <person name="Munk A.C.C."/>
            <person name="Kyrpides N."/>
            <person name="Mavromatis K."/>
            <person name="Ivanova N."/>
            <person name="Brettin T."/>
            <person name="Detter J.C."/>
            <person name="Han C."/>
            <person name="Larimer F."/>
            <person name="Land M."/>
            <person name="Hauser L."/>
            <person name="Markowitz V."/>
            <person name="Cheng J.-F."/>
            <person name="Hugenholtz P."/>
            <person name="Woyke T."/>
            <person name="Wu D."/>
            <person name="Brambilla E."/>
            <person name="Klenk H.-P."/>
            <person name="Eisen J.A."/>
        </authorList>
    </citation>
    <scope>NUCLEOTIDE SEQUENCE [LARGE SCALE GENOMIC DNA]</scope>
    <source>
        <strain evidence="4">DSM 18391 / NRRL B-41598 / KBS 63</strain>
    </source>
</reference>
<dbReference type="PANTHER" id="PTHR35848">
    <property type="entry name" value="OXALATE-BINDING PROTEIN"/>
    <property type="match status" value="1"/>
</dbReference>
<dbReference type="STRING" id="926566.Terro_0970"/>